<comment type="caution">
    <text evidence="1">The sequence shown here is derived from an EMBL/GenBank/DDBJ whole genome shotgun (WGS) entry which is preliminary data.</text>
</comment>
<dbReference type="AlphaFoldDB" id="A0A317GFT2"/>
<feature type="non-terminal residue" evidence="1">
    <location>
        <position position="1"/>
    </location>
</feature>
<organism evidence="1 2">
    <name type="scientific">Limosilactobacillus reuteri</name>
    <name type="common">Lactobacillus reuteri</name>
    <dbReference type="NCBI Taxonomy" id="1598"/>
    <lineage>
        <taxon>Bacteria</taxon>
        <taxon>Bacillati</taxon>
        <taxon>Bacillota</taxon>
        <taxon>Bacilli</taxon>
        <taxon>Lactobacillales</taxon>
        <taxon>Lactobacillaceae</taxon>
        <taxon>Limosilactobacillus</taxon>
    </lineage>
</organism>
<dbReference type="EMBL" id="QGHS01000308">
    <property type="protein sequence ID" value="PWT43738.1"/>
    <property type="molecule type" value="Genomic_DNA"/>
</dbReference>
<proteinExistence type="predicted"/>
<accession>A0A317GFT2</accession>
<protein>
    <submittedName>
        <fullName evidence="1">Uncharacterized protein</fullName>
    </submittedName>
</protein>
<reference evidence="1 2" key="1">
    <citation type="journal article" date="2018" name="Front. Microbiol.">
        <title>Comparative Genomics of the Herbivore Gut Symbiont Lactobacillus reuteri Reveals Genetic Diversity and Lifestyle Adaptation.</title>
        <authorList>
            <person name="Zhao J."/>
        </authorList>
    </citation>
    <scope>NUCLEOTIDE SEQUENCE [LARGE SCALE GENOMIC DNA]</scope>
    <source>
        <strain evidence="1 2">LR12</strain>
    </source>
</reference>
<dbReference type="RefSeq" id="WP_225415255.1">
    <property type="nucleotide sequence ID" value="NZ_JAJAOX010000233.1"/>
</dbReference>
<evidence type="ECO:0000313" key="1">
    <source>
        <dbReference type="EMBL" id="PWT43738.1"/>
    </source>
</evidence>
<evidence type="ECO:0000313" key="2">
    <source>
        <dbReference type="Proteomes" id="UP000245866"/>
    </source>
</evidence>
<dbReference type="Proteomes" id="UP000245866">
    <property type="component" value="Unassembled WGS sequence"/>
</dbReference>
<gene>
    <name evidence="1" type="ORF">DKZ23_11140</name>
</gene>
<name>A0A317GFT2_LIMRT</name>
<sequence length="80" mass="9425">KIFIEVYFIMKNQLLKAIVEMPSSAAYFMGKRDQCENEIERKLNTPISKLTPDLFLEIVVCYIRMDTNNDNFVKEMGWAK</sequence>